<evidence type="ECO:0000256" key="1">
    <source>
        <dbReference type="SAM" id="SignalP"/>
    </source>
</evidence>
<feature type="signal peptide" evidence="1">
    <location>
        <begin position="1"/>
        <end position="25"/>
    </location>
</feature>
<organism evidence="2 3">
    <name type="scientific">Plectus sambesii</name>
    <dbReference type="NCBI Taxonomy" id="2011161"/>
    <lineage>
        <taxon>Eukaryota</taxon>
        <taxon>Metazoa</taxon>
        <taxon>Ecdysozoa</taxon>
        <taxon>Nematoda</taxon>
        <taxon>Chromadorea</taxon>
        <taxon>Plectida</taxon>
        <taxon>Plectina</taxon>
        <taxon>Plectoidea</taxon>
        <taxon>Plectidae</taxon>
        <taxon>Plectus</taxon>
    </lineage>
</organism>
<reference evidence="3" key="1">
    <citation type="submission" date="2022-11" db="UniProtKB">
        <authorList>
            <consortium name="WormBaseParasite"/>
        </authorList>
    </citation>
    <scope>IDENTIFICATION</scope>
</reference>
<evidence type="ECO:0000313" key="2">
    <source>
        <dbReference type="Proteomes" id="UP000887566"/>
    </source>
</evidence>
<keyword evidence="2" id="KW-1185">Reference proteome</keyword>
<proteinExistence type="predicted"/>
<sequence>MQIFPPMHWLTTVTVAVAIAQMTVSLPLPKGTIENQRGASSTDSFEHREKRIAFGIGGQSKHLLPWRFFKGGFEAISKKFGSQRPKEVKPREPLFLQSKLDHQDFDDFSRLSTGSLWGQ</sequence>
<dbReference type="WBParaSite" id="PSAMB.scaffold773size41553.g8778.t1">
    <property type="protein sequence ID" value="PSAMB.scaffold773size41553.g8778.t1"/>
    <property type="gene ID" value="PSAMB.scaffold773size41553.g8778"/>
</dbReference>
<protein>
    <submittedName>
        <fullName evidence="3">Secreted protein</fullName>
    </submittedName>
</protein>
<accession>A0A914XEY7</accession>
<dbReference type="AlphaFoldDB" id="A0A914XEY7"/>
<evidence type="ECO:0000313" key="3">
    <source>
        <dbReference type="WBParaSite" id="PSAMB.scaffold773size41553.g8778.t1"/>
    </source>
</evidence>
<feature type="chain" id="PRO_5037977537" evidence="1">
    <location>
        <begin position="26"/>
        <end position="119"/>
    </location>
</feature>
<dbReference type="Proteomes" id="UP000887566">
    <property type="component" value="Unplaced"/>
</dbReference>
<keyword evidence="1" id="KW-0732">Signal</keyword>
<name>A0A914XEY7_9BILA</name>